<dbReference type="Proteomes" id="UP000054099">
    <property type="component" value="Unassembled WGS sequence"/>
</dbReference>
<gene>
    <name evidence="2" type="ORF">AS030_10450</name>
</gene>
<evidence type="ECO:0000259" key="1">
    <source>
        <dbReference type="PROSITE" id="PS51186"/>
    </source>
</evidence>
<dbReference type="PANTHER" id="PTHR43792:SF1">
    <property type="entry name" value="N-ACETYLTRANSFERASE DOMAIN-CONTAINING PROTEIN"/>
    <property type="match status" value="1"/>
</dbReference>
<dbReference type="Gene3D" id="3.40.630.30">
    <property type="match status" value="1"/>
</dbReference>
<evidence type="ECO:0000313" key="3">
    <source>
        <dbReference type="Proteomes" id="UP000054099"/>
    </source>
</evidence>
<organism evidence="2 3">
    <name type="scientific">Fictibacillus enclensis</name>
    <dbReference type="NCBI Taxonomy" id="1017270"/>
    <lineage>
        <taxon>Bacteria</taxon>
        <taxon>Bacillati</taxon>
        <taxon>Bacillota</taxon>
        <taxon>Bacilli</taxon>
        <taxon>Bacillales</taxon>
        <taxon>Fictibacillaceae</taxon>
        <taxon>Fictibacillus</taxon>
    </lineage>
</organism>
<dbReference type="InterPro" id="IPR016181">
    <property type="entry name" value="Acyl_CoA_acyltransferase"/>
</dbReference>
<dbReference type="PANTHER" id="PTHR43792">
    <property type="entry name" value="GNAT FAMILY, PUTATIVE (AFU_ORTHOLOGUE AFUA_3G00765)-RELATED-RELATED"/>
    <property type="match status" value="1"/>
</dbReference>
<dbReference type="InterPro" id="IPR000182">
    <property type="entry name" value="GNAT_dom"/>
</dbReference>
<comment type="caution">
    <text evidence="2">The sequence shown here is derived from an EMBL/GenBank/DDBJ whole genome shotgun (WGS) entry which is preliminary data.</text>
</comment>
<keyword evidence="3" id="KW-1185">Reference proteome</keyword>
<dbReference type="SUPFAM" id="SSF55729">
    <property type="entry name" value="Acyl-CoA N-acyltransferases (Nat)"/>
    <property type="match status" value="1"/>
</dbReference>
<dbReference type="AlphaFoldDB" id="A0A0V8JFL5"/>
<dbReference type="EMBL" id="LNQN01000001">
    <property type="protein sequence ID" value="KSU85878.1"/>
    <property type="molecule type" value="Genomic_DNA"/>
</dbReference>
<dbReference type="Pfam" id="PF13302">
    <property type="entry name" value="Acetyltransf_3"/>
    <property type="match status" value="1"/>
</dbReference>
<protein>
    <recommendedName>
        <fullName evidence="1">N-acetyltransferase domain-containing protein</fullName>
    </recommendedName>
</protein>
<sequence>MFETERCFINTFKKTDFVDVKKVFVNPEVRKFLGGIRQEDSIKVLLDEMLNSSDHSFYWVVREKHTDIFIGLVSLDLHQEGIYLEISYQLLPNWWGKGYATEVVQCIINYALNELSLKKVVAETQTANKTSCKLLERLGMELERTIIRFGAEQAIYSIIKKTK</sequence>
<proteinExistence type="predicted"/>
<name>A0A0V8JFL5_9BACL</name>
<reference evidence="2 3" key="1">
    <citation type="journal article" date="2014" name="Antonie Van Leeuwenhoek">
        <title>Fictibacillus enclensis sp. nov., isolated from marine sediment.</title>
        <authorList>
            <person name="Dastager S.G."/>
            <person name="Mawlankar R."/>
            <person name="Srinivasan K."/>
            <person name="Tang S.K."/>
            <person name="Lee J.C."/>
            <person name="Ramana V.V."/>
            <person name="Shouche Y.S."/>
        </authorList>
    </citation>
    <scope>NUCLEOTIDE SEQUENCE [LARGE SCALE GENOMIC DNA]</scope>
    <source>
        <strain evidence="2 3">NIO-1003</strain>
    </source>
</reference>
<dbReference type="OrthoDB" id="9798081at2"/>
<dbReference type="PROSITE" id="PS51186">
    <property type="entry name" value="GNAT"/>
    <property type="match status" value="1"/>
</dbReference>
<dbReference type="InterPro" id="IPR051531">
    <property type="entry name" value="N-acetyltransferase"/>
</dbReference>
<evidence type="ECO:0000313" key="2">
    <source>
        <dbReference type="EMBL" id="KSU85878.1"/>
    </source>
</evidence>
<dbReference type="GO" id="GO:0016747">
    <property type="term" value="F:acyltransferase activity, transferring groups other than amino-acyl groups"/>
    <property type="evidence" value="ECO:0007669"/>
    <property type="project" value="InterPro"/>
</dbReference>
<feature type="domain" description="N-acetyltransferase" evidence="1">
    <location>
        <begin position="18"/>
        <end position="162"/>
    </location>
</feature>
<dbReference type="RefSeq" id="WP_061971346.1">
    <property type="nucleotide sequence ID" value="NZ_FMAV01000001.1"/>
</dbReference>
<accession>A0A0V8JFL5</accession>